<proteinExistence type="predicted"/>
<dbReference type="SUPFAM" id="SSF50998">
    <property type="entry name" value="Quinoprotein alcohol dehydrogenase-like"/>
    <property type="match status" value="2"/>
</dbReference>
<name>A0A286E465_9ACTN</name>
<dbReference type="InterPro" id="IPR011047">
    <property type="entry name" value="Quinoprotein_ADH-like_sf"/>
</dbReference>
<dbReference type="OrthoDB" id="134501at2"/>
<organism evidence="5 6">
    <name type="scientific">Streptomyces zhaozhouensis</name>
    <dbReference type="NCBI Taxonomy" id="1300267"/>
    <lineage>
        <taxon>Bacteria</taxon>
        <taxon>Bacillati</taxon>
        <taxon>Actinomycetota</taxon>
        <taxon>Actinomycetes</taxon>
        <taxon>Kitasatosporales</taxon>
        <taxon>Streptomycetaceae</taxon>
        <taxon>Streptomyces</taxon>
    </lineage>
</organism>
<dbReference type="InterPro" id="IPR020472">
    <property type="entry name" value="WD40_PAC1"/>
</dbReference>
<feature type="repeat" description="WD" evidence="3">
    <location>
        <begin position="1192"/>
        <end position="1233"/>
    </location>
</feature>
<keyword evidence="6" id="KW-1185">Reference proteome</keyword>
<evidence type="ECO:0000259" key="4">
    <source>
        <dbReference type="Pfam" id="PF20703"/>
    </source>
</evidence>
<dbReference type="Gene3D" id="2.130.10.10">
    <property type="entry name" value="YVTN repeat-like/Quinoprotein amine dehydrogenase"/>
    <property type="match status" value="5"/>
</dbReference>
<dbReference type="PANTHER" id="PTHR19879">
    <property type="entry name" value="TRANSCRIPTION INITIATION FACTOR TFIID"/>
    <property type="match status" value="1"/>
</dbReference>
<dbReference type="InterPro" id="IPR027417">
    <property type="entry name" value="P-loop_NTPase"/>
</dbReference>
<dbReference type="InterPro" id="IPR009003">
    <property type="entry name" value="Peptidase_S1_PA"/>
</dbReference>
<dbReference type="Pfam" id="PF20703">
    <property type="entry name" value="nSTAND1"/>
    <property type="match status" value="1"/>
</dbReference>
<accession>A0A286E465</accession>
<evidence type="ECO:0000256" key="2">
    <source>
        <dbReference type="ARBA" id="ARBA00022737"/>
    </source>
</evidence>
<feature type="repeat" description="WD" evidence="3">
    <location>
        <begin position="1275"/>
        <end position="1316"/>
    </location>
</feature>
<dbReference type="PRINTS" id="PR00320">
    <property type="entry name" value="GPROTEINBRPT"/>
</dbReference>
<feature type="repeat" description="WD" evidence="3">
    <location>
        <begin position="1100"/>
        <end position="1132"/>
    </location>
</feature>
<gene>
    <name evidence="5" type="ORF">SAMN06297387_12310</name>
</gene>
<dbReference type="PROSITE" id="PS00678">
    <property type="entry name" value="WD_REPEATS_1"/>
    <property type="match status" value="3"/>
</dbReference>
<dbReference type="SUPFAM" id="SSF52540">
    <property type="entry name" value="P-loop containing nucleoside triphosphate hydrolases"/>
    <property type="match status" value="1"/>
</dbReference>
<dbReference type="InterPro" id="IPR019775">
    <property type="entry name" value="WD40_repeat_CS"/>
</dbReference>
<dbReference type="PROSITE" id="PS50082">
    <property type="entry name" value="WD_REPEATS_2"/>
    <property type="match status" value="7"/>
</dbReference>
<feature type="repeat" description="WD" evidence="3">
    <location>
        <begin position="1317"/>
        <end position="1350"/>
    </location>
</feature>
<keyword evidence="2" id="KW-0677">Repeat</keyword>
<dbReference type="InterPro" id="IPR001680">
    <property type="entry name" value="WD40_rpt"/>
</dbReference>
<evidence type="ECO:0000256" key="1">
    <source>
        <dbReference type="ARBA" id="ARBA00022574"/>
    </source>
</evidence>
<dbReference type="CDD" id="cd00200">
    <property type="entry name" value="WD40"/>
    <property type="match status" value="2"/>
</dbReference>
<dbReference type="SMART" id="SM00320">
    <property type="entry name" value="WD40"/>
    <property type="match status" value="14"/>
</dbReference>
<dbReference type="PANTHER" id="PTHR19879:SF9">
    <property type="entry name" value="TRANSCRIPTION INITIATION FACTOR TFIID SUBUNIT 5"/>
    <property type="match status" value="1"/>
</dbReference>
<feature type="repeat" description="WD" evidence="3">
    <location>
        <begin position="1007"/>
        <end position="1048"/>
    </location>
</feature>
<keyword evidence="1 3" id="KW-0853">WD repeat</keyword>
<evidence type="ECO:0000313" key="5">
    <source>
        <dbReference type="EMBL" id="SOD65683.1"/>
    </source>
</evidence>
<dbReference type="PROSITE" id="PS50294">
    <property type="entry name" value="WD_REPEATS_REGION"/>
    <property type="match status" value="4"/>
</dbReference>
<feature type="repeat" description="WD" evidence="3">
    <location>
        <begin position="976"/>
        <end position="1006"/>
    </location>
</feature>
<dbReference type="Pfam" id="PF13365">
    <property type="entry name" value="Trypsin_2"/>
    <property type="match status" value="1"/>
</dbReference>
<dbReference type="SUPFAM" id="SSF50494">
    <property type="entry name" value="Trypsin-like serine proteases"/>
    <property type="match status" value="1"/>
</dbReference>
<dbReference type="Pfam" id="PF00400">
    <property type="entry name" value="WD40"/>
    <property type="match status" value="10"/>
</dbReference>
<sequence>MGDALPLGAAGPARGSALPSAVVEILRPDGTVVGAGFHVGAGTVLTCAHVVTAAGSGPGRRVELRFAREPEGSSAAGVVDDRAWREPEGADIAAVRLAHVPPSAGTVMLGSAEGTRGHRVSSYGFPAQAPRRGHFGYGTAGDVLRPGTGESLLQLTGANDLTVGFSGGPVVDEVTGLVIGMVTAVTASDALRRGQGVAYATPTEVLRAVVPGLAEARVLPYPGLRPFTSEDAAWFHGRGEAIEDVLAALRHHRLVLLLGPSGAGKSSLVQAGVLPALARGRLPGSARWAPVVARPGRDLAAELEAAGLPGAVDEGVDAAWERRLAAEPDRDGLVVVVDQFEELLTQPFGDDDRTGSRLATVRRLMTVVEGNAPVRVLLVMRDDFYPRLASLLPDLLTAATPGVVNVPAALRVSEVHGIIRAPAEAAGARWEDGLVERIVEDLGAADPARRIPVTLLPTLQLALRQLWDQRVDGRLTHQSYQRVGEVTGSLAGWCDGAMARLTPRQRPIARRVLTALVRPAVASRAVPATRQQLPLTRLRALSTDPRVPDAVHDTEFDETVAALVRERVITTSHGPLGATAELVHEALIRDWGDLRRWIDQDHSFQSWLHRVTEQQERQAESGLPEDLLGGSDLTQGLRWAEERPLPGDVLAFLAASRARLQGAARRRRRLYSLLAGVLALALIAAGVAYWQGRSARSAEDDADTAQRLARSRQLAEVSGALLDTDPDLASLLAVQSYRTSPTEEARSSLYRAADLGLLRHLPTGDGPLTSVAFSADGAVLATAGESVARLRDAATGEVARAFEGQDGPLSSVALSPDGATLASAGVDSVWLWDTATGEARHTLAVDERERGYQVAFSPDGGTLATAGDGTVRLWDVATGRNRETLAGPEGQAASAAFAPDGGTLATANWADGDVRLVDMETGEARAFTAEEGPLTSVVFHPNGSSLATTGVDGVRLWDTATGETRVLYRGQANGAAFSPLGTTLATAGDDGVVRTWDVATGEERRNLHGHDGPVSAVAFSPNGHALATVGRDGAVRLWRAPGAETARSLSVQEPSFGYVWAFGPDGTSLASADPSGGGPVRLWDLVTGEGRELPGVAPRSLAFGPDGGTLATAQDDGTVRLRDAATGEERRRLPLYAYEEADPFQVTDVEFSPDGGLLATASGLINNGTPLPGDSWTVVLWDVATGEERHTLTVEESYVRAVGFSPDGATLATADHQGAVRLWDVGSGAERGALARQNGYVMAVAFSPDGGTLATAGSDGVRVWDADTGDERRRLPGHGEGVASVAFSPDGATLVTAGGDDVVRLWDVASGQERLSLTGHAGPVLEAAFSADGTAVATAGMDGTARLWNVALPDADEAVEQICRALDRDLTPGERARYLSGPPADPVCAR</sequence>
<evidence type="ECO:0000313" key="6">
    <source>
        <dbReference type="Proteomes" id="UP000219072"/>
    </source>
</evidence>
<dbReference type="Gene3D" id="2.40.10.120">
    <property type="match status" value="1"/>
</dbReference>
<dbReference type="EMBL" id="OCNE01000023">
    <property type="protein sequence ID" value="SOD65683.1"/>
    <property type="molecule type" value="Genomic_DNA"/>
</dbReference>
<protein>
    <submittedName>
        <fullName evidence="5">WD40 repeat</fullName>
    </submittedName>
</protein>
<feature type="domain" description="Novel STAND NTPase 1" evidence="4">
    <location>
        <begin position="220"/>
        <end position="621"/>
    </location>
</feature>
<dbReference type="InterPro" id="IPR049052">
    <property type="entry name" value="nSTAND1"/>
</dbReference>
<reference evidence="5 6" key="1">
    <citation type="submission" date="2017-09" db="EMBL/GenBank/DDBJ databases">
        <authorList>
            <person name="Ehlers B."/>
            <person name="Leendertz F.H."/>
        </authorList>
    </citation>
    <scope>NUCLEOTIDE SEQUENCE [LARGE SCALE GENOMIC DNA]</scope>
    <source>
        <strain evidence="5 6">CGMCC 4.7095</strain>
    </source>
</reference>
<dbReference type="RefSeq" id="WP_097233502.1">
    <property type="nucleotide sequence ID" value="NZ_OCNE01000023.1"/>
</dbReference>
<dbReference type="InterPro" id="IPR015943">
    <property type="entry name" value="WD40/YVTN_repeat-like_dom_sf"/>
</dbReference>
<feature type="repeat" description="WD" evidence="3">
    <location>
        <begin position="854"/>
        <end position="884"/>
    </location>
</feature>
<dbReference type="Gene3D" id="3.40.50.300">
    <property type="entry name" value="P-loop containing nucleotide triphosphate hydrolases"/>
    <property type="match status" value="1"/>
</dbReference>
<evidence type="ECO:0000256" key="3">
    <source>
        <dbReference type="PROSITE-ProRule" id="PRU00221"/>
    </source>
</evidence>
<dbReference type="Proteomes" id="UP000219072">
    <property type="component" value="Unassembled WGS sequence"/>
</dbReference>